<dbReference type="GO" id="GO:0046872">
    <property type="term" value="F:metal ion binding"/>
    <property type="evidence" value="ECO:0007669"/>
    <property type="project" value="UniProtKB-KW"/>
</dbReference>
<feature type="binding site" evidence="2">
    <location>
        <position position="377"/>
    </location>
    <ligand>
        <name>Mn(2+)</name>
        <dbReference type="ChEBI" id="CHEBI:29035"/>
        <label>2</label>
    </ligand>
</feature>
<dbReference type="Proteomes" id="UP000523139">
    <property type="component" value="Unassembled WGS sequence"/>
</dbReference>
<keyword evidence="1 4" id="KW-0378">Hydrolase</keyword>
<feature type="binding site" evidence="2">
    <location>
        <position position="172"/>
    </location>
    <ligand>
        <name>Mn(2+)</name>
        <dbReference type="ChEBI" id="CHEBI:29035"/>
        <label>2</label>
    </ligand>
</feature>
<dbReference type="RefSeq" id="WP_168887951.1">
    <property type="nucleotide sequence ID" value="NZ_JABAHY010000010.1"/>
</dbReference>
<gene>
    <name evidence="4" type="ORF">HGQ17_10795</name>
</gene>
<dbReference type="PANTHER" id="PTHR11014">
    <property type="entry name" value="PEPTIDASE M20 FAMILY MEMBER"/>
    <property type="match status" value="1"/>
</dbReference>
<sequence>MPQGIPLDQAILDKHLEVYHDLHANPELSMQEQRTAEVITGHLQALGANPQPCGGTGVVGVIENGPGPVVAFRADIDGLPVKEDTGLPYASTATGRLPDGTEVPTMHACGHDTHITAALSMAAHLVANRQAWSGTLVLIFQPGEETAAGSAAMLADDIWQKIPVPEIVLGQHVSNLPEGHIHTRPGHAMALADSWRVTVHGEGAHGSRPHDSIDPITQAAYMITRLQTVVSRETNPSIPAVVTVGTISGGLKENVIAAQAEFTLNIRTVDEESRELVLSRIRRILEAEAAASGAPAPTVEELYRFPRCYNSPELTPQVVAALAAELGEEAVNGEADRRMGSEDVGRFADDLGIPQVFWWFGGHDPASFAEGTPAGGHSPFFAPEDTRVVRAGTRAAMAAVLSQLGN</sequence>
<dbReference type="Pfam" id="PF01546">
    <property type="entry name" value="Peptidase_M20"/>
    <property type="match status" value="1"/>
</dbReference>
<dbReference type="PIRSF" id="PIRSF005962">
    <property type="entry name" value="Pept_M20D_amidohydro"/>
    <property type="match status" value="1"/>
</dbReference>
<dbReference type="FunFam" id="3.30.70.360:FF:000001">
    <property type="entry name" value="N-acetyldiaminopimelate deacetylase"/>
    <property type="match status" value="1"/>
</dbReference>
<organism evidence="4 5">
    <name type="scientific">Nesterenkonia sedimenti</name>
    <dbReference type="NCBI Taxonomy" id="1463632"/>
    <lineage>
        <taxon>Bacteria</taxon>
        <taxon>Bacillati</taxon>
        <taxon>Actinomycetota</taxon>
        <taxon>Actinomycetes</taxon>
        <taxon>Micrococcales</taxon>
        <taxon>Micrococcaceae</taxon>
        <taxon>Nesterenkonia</taxon>
    </lineage>
</organism>
<dbReference type="InterPro" id="IPR011650">
    <property type="entry name" value="Peptidase_M20_dimer"/>
</dbReference>
<feature type="binding site" evidence="2">
    <location>
        <position position="109"/>
    </location>
    <ligand>
        <name>Mn(2+)</name>
        <dbReference type="ChEBI" id="CHEBI:29035"/>
        <label>2</label>
    </ligand>
</feature>
<keyword evidence="2" id="KW-0479">Metal-binding</keyword>
<evidence type="ECO:0000313" key="4">
    <source>
        <dbReference type="EMBL" id="NLS10468.1"/>
    </source>
</evidence>
<dbReference type="InterPro" id="IPR002933">
    <property type="entry name" value="Peptidase_M20"/>
</dbReference>
<feature type="binding site" evidence="2">
    <location>
        <position position="145"/>
    </location>
    <ligand>
        <name>Mn(2+)</name>
        <dbReference type="ChEBI" id="CHEBI:29035"/>
        <label>2</label>
    </ligand>
</feature>
<dbReference type="EMBL" id="JABAHY010000010">
    <property type="protein sequence ID" value="NLS10468.1"/>
    <property type="molecule type" value="Genomic_DNA"/>
</dbReference>
<keyword evidence="5" id="KW-1185">Reference proteome</keyword>
<dbReference type="AlphaFoldDB" id="A0A7X8TLZ9"/>
<dbReference type="GO" id="GO:0019877">
    <property type="term" value="P:diaminopimelate biosynthetic process"/>
    <property type="evidence" value="ECO:0007669"/>
    <property type="project" value="UniProtKB-ARBA"/>
</dbReference>
<proteinExistence type="predicted"/>
<feature type="domain" description="Peptidase M20 dimerisation" evidence="3">
    <location>
        <begin position="194"/>
        <end position="290"/>
    </location>
</feature>
<dbReference type="SUPFAM" id="SSF53187">
    <property type="entry name" value="Zn-dependent exopeptidases"/>
    <property type="match status" value="1"/>
</dbReference>
<name>A0A7X8TLZ9_9MICC</name>
<dbReference type="Pfam" id="PF07687">
    <property type="entry name" value="M20_dimer"/>
    <property type="match status" value="1"/>
</dbReference>
<dbReference type="InterPro" id="IPR036264">
    <property type="entry name" value="Bact_exopeptidase_dim_dom"/>
</dbReference>
<evidence type="ECO:0000313" key="5">
    <source>
        <dbReference type="Proteomes" id="UP000523139"/>
    </source>
</evidence>
<comment type="caution">
    <text evidence="4">The sequence shown here is derived from an EMBL/GenBank/DDBJ whole genome shotgun (WGS) entry which is preliminary data.</text>
</comment>
<dbReference type="Gene3D" id="3.30.70.360">
    <property type="match status" value="1"/>
</dbReference>
<accession>A0A7X8TLZ9</accession>
<dbReference type="SUPFAM" id="SSF55031">
    <property type="entry name" value="Bacterial exopeptidase dimerisation domain"/>
    <property type="match status" value="1"/>
</dbReference>
<evidence type="ECO:0000259" key="3">
    <source>
        <dbReference type="Pfam" id="PF07687"/>
    </source>
</evidence>
<reference evidence="4 5" key="1">
    <citation type="submission" date="2020-04" db="EMBL/GenBank/DDBJ databases">
        <title>Nesterenkonia sp. nov., isolated from marine sediment.</title>
        <authorList>
            <person name="Zhang G."/>
        </authorList>
    </citation>
    <scope>NUCLEOTIDE SEQUENCE [LARGE SCALE GENOMIC DNA]</scope>
    <source>
        <strain evidence="4 5">MY13</strain>
    </source>
</reference>
<dbReference type="PANTHER" id="PTHR11014:SF63">
    <property type="entry name" value="METALLOPEPTIDASE, PUTATIVE (AFU_ORTHOLOGUE AFUA_6G09600)-RELATED"/>
    <property type="match status" value="1"/>
</dbReference>
<dbReference type="NCBIfam" id="TIGR01891">
    <property type="entry name" value="amidohydrolases"/>
    <property type="match status" value="1"/>
</dbReference>
<protein>
    <submittedName>
        <fullName evidence="4">Amidohydrolase</fullName>
    </submittedName>
</protein>
<feature type="binding site" evidence="2">
    <location>
        <position position="111"/>
    </location>
    <ligand>
        <name>Mn(2+)</name>
        <dbReference type="ChEBI" id="CHEBI:29035"/>
        <label>2</label>
    </ligand>
</feature>
<dbReference type="Gene3D" id="3.40.630.10">
    <property type="entry name" value="Zn peptidases"/>
    <property type="match status" value="1"/>
</dbReference>
<evidence type="ECO:0000256" key="1">
    <source>
        <dbReference type="ARBA" id="ARBA00022801"/>
    </source>
</evidence>
<comment type="cofactor">
    <cofactor evidence="2">
        <name>Mn(2+)</name>
        <dbReference type="ChEBI" id="CHEBI:29035"/>
    </cofactor>
    <text evidence="2">The Mn(2+) ion enhances activity.</text>
</comment>
<evidence type="ECO:0000256" key="2">
    <source>
        <dbReference type="PIRSR" id="PIRSR005962-1"/>
    </source>
</evidence>
<dbReference type="InterPro" id="IPR017439">
    <property type="entry name" value="Amidohydrolase"/>
</dbReference>
<dbReference type="GO" id="GO:0050118">
    <property type="term" value="F:N-acetyldiaminopimelate deacetylase activity"/>
    <property type="evidence" value="ECO:0007669"/>
    <property type="project" value="UniProtKB-ARBA"/>
</dbReference>
<keyword evidence="2" id="KW-0464">Manganese</keyword>